<dbReference type="PANTHER" id="PTHR45724:SF19">
    <property type="entry name" value="AQUAPORIN NIP6-1"/>
    <property type="match status" value="1"/>
</dbReference>
<dbReference type="SUPFAM" id="SSF81338">
    <property type="entry name" value="Aquaporin-like"/>
    <property type="match status" value="1"/>
</dbReference>
<dbReference type="InterPro" id="IPR000425">
    <property type="entry name" value="MIP"/>
</dbReference>
<dbReference type="PRINTS" id="PR00783">
    <property type="entry name" value="MINTRINSICP"/>
</dbReference>
<dbReference type="PANTHER" id="PTHR45724">
    <property type="entry name" value="AQUAPORIN NIP2-1"/>
    <property type="match status" value="1"/>
</dbReference>
<keyword evidence="5" id="KW-0813">Transport</keyword>
<feature type="transmembrane region" description="Helical" evidence="6">
    <location>
        <begin position="211"/>
        <end position="231"/>
    </location>
</feature>
<dbReference type="EMBL" id="FOEF01000026">
    <property type="protein sequence ID" value="SEP53354.1"/>
    <property type="molecule type" value="Genomic_DNA"/>
</dbReference>
<keyword evidence="3 6" id="KW-1133">Transmembrane helix</keyword>
<dbReference type="InterPro" id="IPR034294">
    <property type="entry name" value="Aquaporin_transptr"/>
</dbReference>
<evidence type="ECO:0000313" key="8">
    <source>
        <dbReference type="Proteomes" id="UP000198582"/>
    </source>
</evidence>
<dbReference type="AlphaFoldDB" id="A0A1H8YMB7"/>
<proteinExistence type="inferred from homology"/>
<gene>
    <name evidence="7" type="ORF">SAMN04489732_12678</name>
</gene>
<feature type="transmembrane region" description="Helical" evidence="6">
    <location>
        <begin position="23"/>
        <end position="43"/>
    </location>
</feature>
<feature type="transmembrane region" description="Helical" evidence="6">
    <location>
        <begin position="100"/>
        <end position="124"/>
    </location>
</feature>
<name>A0A1H8YMB7_9PSEU</name>
<evidence type="ECO:0000256" key="2">
    <source>
        <dbReference type="ARBA" id="ARBA00022692"/>
    </source>
</evidence>
<reference evidence="7 8" key="1">
    <citation type="submission" date="2016-10" db="EMBL/GenBank/DDBJ databases">
        <authorList>
            <person name="de Groot N.N."/>
        </authorList>
    </citation>
    <scope>NUCLEOTIDE SEQUENCE [LARGE SCALE GENOMIC DNA]</scope>
    <source>
        <strain evidence="7 8">DSM 44993</strain>
    </source>
</reference>
<evidence type="ECO:0000313" key="7">
    <source>
        <dbReference type="EMBL" id="SEP53354.1"/>
    </source>
</evidence>
<comment type="subcellular location">
    <subcellularLocation>
        <location evidence="1">Membrane</location>
        <topology evidence="1">Multi-pass membrane protein</topology>
    </subcellularLocation>
</comment>
<accession>A0A1H8YMB7</accession>
<evidence type="ECO:0000256" key="4">
    <source>
        <dbReference type="ARBA" id="ARBA00023136"/>
    </source>
</evidence>
<evidence type="ECO:0000256" key="6">
    <source>
        <dbReference type="SAM" id="Phobius"/>
    </source>
</evidence>
<dbReference type="Gene3D" id="1.20.1080.10">
    <property type="entry name" value="Glycerol uptake facilitator protein"/>
    <property type="match status" value="2"/>
</dbReference>
<dbReference type="InterPro" id="IPR023271">
    <property type="entry name" value="Aquaporin-like"/>
</dbReference>
<keyword evidence="4 6" id="KW-0472">Membrane</keyword>
<dbReference type="GO" id="GO:0015267">
    <property type="term" value="F:channel activity"/>
    <property type="evidence" value="ECO:0007669"/>
    <property type="project" value="InterPro"/>
</dbReference>
<feature type="transmembrane region" description="Helical" evidence="6">
    <location>
        <begin position="63"/>
        <end position="88"/>
    </location>
</feature>
<dbReference type="STRING" id="394193.SAMN04489732_12678"/>
<dbReference type="Pfam" id="PF00230">
    <property type="entry name" value="MIP"/>
    <property type="match status" value="1"/>
</dbReference>
<feature type="transmembrane region" description="Helical" evidence="6">
    <location>
        <begin position="170"/>
        <end position="191"/>
    </location>
</feature>
<keyword evidence="2 5" id="KW-0812">Transmembrane</keyword>
<organism evidence="7 8">
    <name type="scientific">Amycolatopsis saalfeldensis</name>
    <dbReference type="NCBI Taxonomy" id="394193"/>
    <lineage>
        <taxon>Bacteria</taxon>
        <taxon>Bacillati</taxon>
        <taxon>Actinomycetota</taxon>
        <taxon>Actinomycetes</taxon>
        <taxon>Pseudonocardiales</taxon>
        <taxon>Pseudonocardiaceae</taxon>
        <taxon>Amycolatopsis</taxon>
    </lineage>
</organism>
<dbReference type="GO" id="GO:0016020">
    <property type="term" value="C:membrane"/>
    <property type="evidence" value="ECO:0007669"/>
    <property type="project" value="UniProtKB-SubCell"/>
</dbReference>
<evidence type="ECO:0000256" key="3">
    <source>
        <dbReference type="ARBA" id="ARBA00022989"/>
    </source>
</evidence>
<comment type="similarity">
    <text evidence="5">Belongs to the MIP/aquaporin (TC 1.A.8) family.</text>
</comment>
<sequence>MTPESPESTKDVVMDQPLGRKLVAEYLGSLLLAALVIGSGIAAQRLSPGDTGLQLTENAAATAAGLFTIILMFGPVSGAHFNPVVSFVDAAFGGLPWRHAFAYLPVQVVGCVSGAVLANLMFSASAVSISTTHRATFAHGLSEVVATVGLVLVIFSLARSGRADRAPAAVGAYIGAAYWFTSSTSFANPAITVGRMFSDTFAGIAPSSAPVFIATQVVGGGLALLLVRALYPGIKPAQAAEVVVPHAAASSAR</sequence>
<evidence type="ECO:0000256" key="1">
    <source>
        <dbReference type="ARBA" id="ARBA00004141"/>
    </source>
</evidence>
<protein>
    <submittedName>
        <fullName evidence="7">Glycerol uptake facilitator (Major Intrinsic Protein Family)</fullName>
    </submittedName>
</protein>
<evidence type="ECO:0000256" key="5">
    <source>
        <dbReference type="RuleBase" id="RU000477"/>
    </source>
</evidence>
<dbReference type="Proteomes" id="UP000198582">
    <property type="component" value="Unassembled WGS sequence"/>
</dbReference>
<keyword evidence="8" id="KW-1185">Reference proteome</keyword>
<feature type="transmembrane region" description="Helical" evidence="6">
    <location>
        <begin position="136"/>
        <end position="158"/>
    </location>
</feature>